<dbReference type="GeneID" id="93683066"/>
<dbReference type="SUPFAM" id="SSF57938">
    <property type="entry name" value="DnaJ/Hsp40 cysteine-rich domain"/>
    <property type="match status" value="1"/>
</dbReference>
<comment type="caution">
    <text evidence="2">The sequence shown here is derived from an EMBL/GenBank/DDBJ whole genome shotgun (WGS) entry which is preliminary data.</text>
</comment>
<evidence type="ECO:0000256" key="1">
    <source>
        <dbReference type="SAM" id="MobiDB-lite"/>
    </source>
</evidence>
<evidence type="ECO:0000313" key="2">
    <source>
        <dbReference type="EMBL" id="KSU87483.1"/>
    </source>
</evidence>
<accession>A0A0V8JKA8</accession>
<proteinExistence type="predicted"/>
<dbReference type="Proteomes" id="UP000053681">
    <property type="component" value="Unassembled WGS sequence"/>
</dbReference>
<evidence type="ECO:0000313" key="3">
    <source>
        <dbReference type="Proteomes" id="UP000053681"/>
    </source>
</evidence>
<keyword evidence="3" id="KW-1185">Reference proteome</keyword>
<organism evidence="2 3">
    <name type="scientific">Priestia veravalensis</name>
    <dbReference type="NCBI Taxonomy" id="1414648"/>
    <lineage>
        <taxon>Bacteria</taxon>
        <taxon>Bacillati</taxon>
        <taxon>Bacillota</taxon>
        <taxon>Bacilli</taxon>
        <taxon>Bacillales</taxon>
        <taxon>Bacillaceae</taxon>
        <taxon>Priestia</taxon>
    </lineage>
</organism>
<name>A0A0V8JKA8_9BACI</name>
<dbReference type="InterPro" id="IPR036410">
    <property type="entry name" value="HSP_DnaJ_Cys-rich_dom_sf"/>
</dbReference>
<dbReference type="Gene3D" id="6.20.20.10">
    <property type="match status" value="1"/>
</dbReference>
<dbReference type="RefSeq" id="WP_025910858.1">
    <property type="nucleotide sequence ID" value="NZ_KQ758658.1"/>
</dbReference>
<protein>
    <submittedName>
        <fullName evidence="2">Uncharacterized protein</fullName>
    </submittedName>
</protein>
<reference evidence="2 3" key="1">
    <citation type="submission" date="2015-11" db="EMBL/GenBank/DDBJ databases">
        <title>Bacillus caseinolyticus sp nov.</title>
        <authorList>
            <person name="Dastager S.G."/>
            <person name="Mawlankar R."/>
        </authorList>
    </citation>
    <scope>NUCLEOTIDE SEQUENCE [LARGE SCALE GENOMIC DNA]</scope>
    <source>
        <strain evidence="2 3">SGD-V-76</strain>
    </source>
</reference>
<feature type="compositionally biased region" description="Basic and acidic residues" evidence="1">
    <location>
        <begin position="45"/>
        <end position="62"/>
    </location>
</feature>
<sequence length="62" mass="6835">MPLRYVCPHCQGSGTKFGFALLSFIKCKVCGGDGHVVMSNMMSPNHDKQNPKEHADNQDQAK</sequence>
<gene>
    <name evidence="2" type="ORF">AS180_13095</name>
</gene>
<feature type="region of interest" description="Disordered" evidence="1">
    <location>
        <begin position="41"/>
        <end position="62"/>
    </location>
</feature>
<dbReference type="AlphaFoldDB" id="A0A0V8JKA8"/>
<dbReference type="EMBL" id="LNQP01000043">
    <property type="protein sequence ID" value="KSU87483.1"/>
    <property type="molecule type" value="Genomic_DNA"/>
</dbReference>